<feature type="transmembrane region" description="Helical" evidence="3">
    <location>
        <begin position="324"/>
        <end position="342"/>
    </location>
</feature>
<protein>
    <submittedName>
        <fullName evidence="4">Spore germination protein</fullName>
    </submittedName>
</protein>
<dbReference type="AlphaFoldDB" id="A0A412B180"/>
<organism evidence="4 5">
    <name type="scientific">[Clostridium] leptum</name>
    <dbReference type="NCBI Taxonomy" id="1535"/>
    <lineage>
        <taxon>Bacteria</taxon>
        <taxon>Bacillati</taxon>
        <taxon>Bacillota</taxon>
        <taxon>Clostridia</taxon>
        <taxon>Eubacteriales</taxon>
        <taxon>Oscillospiraceae</taxon>
        <taxon>Oscillospiraceae incertae sedis</taxon>
    </lineage>
</organism>
<comment type="similarity">
    <text evidence="1">Belongs to the GerABKA family.</text>
</comment>
<sequence>MPIAKKIDETIAMLKKRLRAEESFDLIYRTMTIGGKGACLFFIDGLVKDEVMEKIMEFFYSAKPEDVTDAHSFVKSSVPYIEVALSDDEDLICTNILSGILVLVVDGFDKAISIDVRTYPQRDSSEPDRDKVIVGSRDGFVETLVANTALIRRRIRNPSLTMKILSVGSLSKTDVVLCYMDDHVDHALLNKLLKKIQDAPVESLTMNQQSLMEAMHRTRWYNPFPKFKYTERPDTAAASVLEGNIVILVDNSPSAVIVPTSIFDIIEEADDYYFPPITGTYLRLSRYLISLFTLVVTPLWLLALQNPQWVPELFQFTVQIEEPVYIPIFWQLILLEIAIDGLRLASLNTPSSLTTALSVIAGIVLSDFAVKSGWFNMQSLLYMAFVSIANYSQPSYELGYALKFLRVLLLVLTLLFHLWGFLAGLVLIFLLMILNKTISGKSYLYPLIPFNGKKLKRKLIRTRLHVKY</sequence>
<evidence type="ECO:0000256" key="2">
    <source>
        <dbReference type="ARBA" id="ARBA00023136"/>
    </source>
</evidence>
<dbReference type="EMBL" id="QRTC01000001">
    <property type="protein sequence ID" value="RGQ44762.1"/>
    <property type="molecule type" value="Genomic_DNA"/>
</dbReference>
<dbReference type="GO" id="GO:0016020">
    <property type="term" value="C:membrane"/>
    <property type="evidence" value="ECO:0007669"/>
    <property type="project" value="InterPro"/>
</dbReference>
<keyword evidence="3" id="KW-0812">Transmembrane</keyword>
<dbReference type="InterPro" id="IPR050768">
    <property type="entry name" value="UPF0353/GerABKA_families"/>
</dbReference>
<keyword evidence="2 3" id="KW-0472">Membrane</keyword>
<dbReference type="PANTHER" id="PTHR22550:SF9">
    <property type="entry name" value="STAGE V SPORULATION PROTEIN AF"/>
    <property type="match status" value="1"/>
</dbReference>
<comment type="caution">
    <text evidence="4">The sequence shown here is derived from an EMBL/GenBank/DDBJ whole genome shotgun (WGS) entry which is preliminary data.</text>
</comment>
<reference evidence="4 5" key="1">
    <citation type="submission" date="2018-08" db="EMBL/GenBank/DDBJ databases">
        <title>A genome reference for cultivated species of the human gut microbiota.</title>
        <authorList>
            <person name="Zou Y."/>
            <person name="Xue W."/>
            <person name="Luo G."/>
        </authorList>
    </citation>
    <scope>NUCLEOTIDE SEQUENCE [LARGE SCALE GENOMIC DNA]</scope>
    <source>
        <strain evidence="4 5">AF28-26</strain>
    </source>
</reference>
<evidence type="ECO:0000313" key="4">
    <source>
        <dbReference type="EMBL" id="RGQ44762.1"/>
    </source>
</evidence>
<keyword evidence="3" id="KW-1133">Transmembrane helix</keyword>
<feature type="transmembrane region" description="Helical" evidence="3">
    <location>
        <begin position="287"/>
        <end position="304"/>
    </location>
</feature>
<accession>A0A412B180</accession>
<evidence type="ECO:0000256" key="1">
    <source>
        <dbReference type="ARBA" id="ARBA00005278"/>
    </source>
</evidence>
<name>A0A412B180_9FIRM</name>
<feature type="transmembrane region" description="Helical" evidence="3">
    <location>
        <begin position="407"/>
        <end position="434"/>
    </location>
</feature>
<evidence type="ECO:0000313" key="5">
    <source>
        <dbReference type="Proteomes" id="UP000284751"/>
    </source>
</evidence>
<dbReference type="Pfam" id="PF03323">
    <property type="entry name" value="GerA"/>
    <property type="match status" value="1"/>
</dbReference>
<dbReference type="PANTHER" id="PTHR22550">
    <property type="entry name" value="SPORE GERMINATION PROTEIN"/>
    <property type="match status" value="1"/>
</dbReference>
<proteinExistence type="inferred from homology"/>
<dbReference type="GO" id="GO:0009847">
    <property type="term" value="P:spore germination"/>
    <property type="evidence" value="ECO:0007669"/>
    <property type="project" value="InterPro"/>
</dbReference>
<gene>
    <name evidence="4" type="ORF">DWY99_00235</name>
</gene>
<dbReference type="PIRSF" id="PIRSF005690">
    <property type="entry name" value="GerBA"/>
    <property type="match status" value="1"/>
</dbReference>
<feature type="transmembrane region" description="Helical" evidence="3">
    <location>
        <begin position="354"/>
        <end position="375"/>
    </location>
</feature>
<dbReference type="Proteomes" id="UP000284751">
    <property type="component" value="Unassembled WGS sequence"/>
</dbReference>
<evidence type="ECO:0000256" key="3">
    <source>
        <dbReference type="SAM" id="Phobius"/>
    </source>
</evidence>
<dbReference type="InterPro" id="IPR004995">
    <property type="entry name" value="Spore_Ger"/>
</dbReference>